<evidence type="ECO:0000313" key="2">
    <source>
        <dbReference type="Proteomes" id="UP000774326"/>
    </source>
</evidence>
<accession>A0A9P8QGF6</accession>
<reference evidence="1" key="1">
    <citation type="journal article" date="2021" name="Open Biol.">
        <title>Shared evolutionary footprints suggest mitochondrial oxidative damage underlies multiple complex I losses in fungi.</title>
        <authorList>
            <person name="Schikora-Tamarit M.A."/>
            <person name="Marcet-Houben M."/>
            <person name="Nosek J."/>
            <person name="Gabaldon T."/>
        </authorList>
    </citation>
    <scope>NUCLEOTIDE SEQUENCE</scope>
    <source>
        <strain evidence="1">CBS2887</strain>
    </source>
</reference>
<dbReference type="AlphaFoldDB" id="A0A9P8QGF6"/>
<comment type="caution">
    <text evidence="1">The sequence shown here is derived from an EMBL/GenBank/DDBJ whole genome shotgun (WGS) entry which is preliminary data.</text>
</comment>
<sequence>MFAGSTERYLRAEAKTETRIGNGWSSWEFNFKRSKYFTEFSDDEDDWSLAIAEPNNSKADLLMSSPY</sequence>
<proteinExistence type="predicted"/>
<protein>
    <submittedName>
        <fullName evidence="1">Uncharacterized protein</fullName>
    </submittedName>
</protein>
<keyword evidence="2" id="KW-1185">Reference proteome</keyword>
<organism evidence="1 2">
    <name type="scientific">Wickerhamomyces pijperi</name>
    <name type="common">Yeast</name>
    <name type="synonym">Pichia pijperi</name>
    <dbReference type="NCBI Taxonomy" id="599730"/>
    <lineage>
        <taxon>Eukaryota</taxon>
        <taxon>Fungi</taxon>
        <taxon>Dikarya</taxon>
        <taxon>Ascomycota</taxon>
        <taxon>Saccharomycotina</taxon>
        <taxon>Saccharomycetes</taxon>
        <taxon>Phaffomycetales</taxon>
        <taxon>Wickerhamomycetaceae</taxon>
        <taxon>Wickerhamomyces</taxon>
    </lineage>
</organism>
<dbReference type="EMBL" id="JAEUBG010000263">
    <property type="protein sequence ID" value="KAH3688605.1"/>
    <property type="molecule type" value="Genomic_DNA"/>
</dbReference>
<name>A0A9P8QGF6_WICPI</name>
<evidence type="ECO:0000313" key="1">
    <source>
        <dbReference type="EMBL" id="KAH3688605.1"/>
    </source>
</evidence>
<reference evidence="1" key="2">
    <citation type="submission" date="2021-01" db="EMBL/GenBank/DDBJ databases">
        <authorList>
            <person name="Schikora-Tamarit M.A."/>
        </authorList>
    </citation>
    <scope>NUCLEOTIDE SEQUENCE</scope>
    <source>
        <strain evidence="1">CBS2887</strain>
    </source>
</reference>
<dbReference type="Proteomes" id="UP000774326">
    <property type="component" value="Unassembled WGS sequence"/>
</dbReference>
<gene>
    <name evidence="1" type="ORF">WICPIJ_000415</name>
</gene>